<proteinExistence type="predicted"/>
<feature type="compositionally biased region" description="Basic and acidic residues" evidence="1">
    <location>
        <begin position="96"/>
        <end position="107"/>
    </location>
</feature>
<sequence length="132" mass="14616">MDVFTEATVPPHGPTVNSPASGGDAVLPCRGRPRTATTGSRPWRGGRNFYLLNATVIVVLWCSSFALPTGGPLISYWWADTRAVGHTVFTVMLRRQRPETRKARETKLPTSGKRRSRRRTRYAADVGMTAED</sequence>
<reference evidence="2" key="2">
    <citation type="submission" date="2022-10" db="EMBL/GenBank/DDBJ databases">
        <authorList>
            <consortium name="ENA_rothamsted_submissions"/>
            <consortium name="culmorum"/>
            <person name="King R."/>
        </authorList>
    </citation>
    <scope>NUCLEOTIDE SEQUENCE</scope>
</reference>
<keyword evidence="3" id="KW-1185">Reference proteome</keyword>
<protein>
    <submittedName>
        <fullName evidence="2">Uncharacterized protein</fullName>
    </submittedName>
</protein>
<evidence type="ECO:0000256" key="1">
    <source>
        <dbReference type="SAM" id="MobiDB-lite"/>
    </source>
</evidence>
<name>A0A9P0J2B5_APHGO</name>
<dbReference type="Proteomes" id="UP001154329">
    <property type="component" value="Chromosome 2"/>
</dbReference>
<evidence type="ECO:0000313" key="2">
    <source>
        <dbReference type="EMBL" id="CAH1725699.1"/>
    </source>
</evidence>
<gene>
    <name evidence="2" type="ORF">APHIGO_LOCUS6730</name>
</gene>
<feature type="region of interest" description="Disordered" evidence="1">
    <location>
        <begin position="1"/>
        <end position="40"/>
    </location>
</feature>
<reference evidence="2" key="1">
    <citation type="submission" date="2022-02" db="EMBL/GenBank/DDBJ databases">
        <authorList>
            <person name="King R."/>
        </authorList>
    </citation>
    <scope>NUCLEOTIDE SEQUENCE</scope>
</reference>
<dbReference type="AlphaFoldDB" id="A0A9P0J2B5"/>
<feature type="compositionally biased region" description="Basic residues" evidence="1">
    <location>
        <begin position="112"/>
        <end position="121"/>
    </location>
</feature>
<feature type="region of interest" description="Disordered" evidence="1">
    <location>
        <begin position="96"/>
        <end position="132"/>
    </location>
</feature>
<evidence type="ECO:0000313" key="3">
    <source>
        <dbReference type="Proteomes" id="UP001154329"/>
    </source>
</evidence>
<dbReference type="EMBL" id="OU899035">
    <property type="protein sequence ID" value="CAH1725699.1"/>
    <property type="molecule type" value="Genomic_DNA"/>
</dbReference>
<accession>A0A9P0J2B5</accession>
<organism evidence="2 3">
    <name type="scientific">Aphis gossypii</name>
    <name type="common">Cotton aphid</name>
    <dbReference type="NCBI Taxonomy" id="80765"/>
    <lineage>
        <taxon>Eukaryota</taxon>
        <taxon>Metazoa</taxon>
        <taxon>Ecdysozoa</taxon>
        <taxon>Arthropoda</taxon>
        <taxon>Hexapoda</taxon>
        <taxon>Insecta</taxon>
        <taxon>Pterygota</taxon>
        <taxon>Neoptera</taxon>
        <taxon>Paraneoptera</taxon>
        <taxon>Hemiptera</taxon>
        <taxon>Sternorrhyncha</taxon>
        <taxon>Aphidomorpha</taxon>
        <taxon>Aphidoidea</taxon>
        <taxon>Aphididae</taxon>
        <taxon>Aphidini</taxon>
        <taxon>Aphis</taxon>
        <taxon>Aphis</taxon>
    </lineage>
</organism>